<dbReference type="GO" id="GO:0007018">
    <property type="term" value="P:microtubule-based movement"/>
    <property type="evidence" value="ECO:0007669"/>
    <property type="project" value="InterPro"/>
</dbReference>
<keyword evidence="12" id="KW-0206">Cytoskeleton</keyword>
<dbReference type="FunFam" id="1.10.287.2620:FF:000002">
    <property type="entry name" value="Dynein heavy chain 2, axonemal"/>
    <property type="match status" value="1"/>
</dbReference>
<evidence type="ECO:0000256" key="6">
    <source>
        <dbReference type="ARBA" id="ARBA00022741"/>
    </source>
</evidence>
<dbReference type="FunFam" id="1.20.58.1120:FF:000001">
    <property type="entry name" value="dynein heavy chain 2, axonemal"/>
    <property type="match status" value="1"/>
</dbReference>
<dbReference type="OrthoDB" id="447173at2759"/>
<dbReference type="InterPro" id="IPR041589">
    <property type="entry name" value="DNAH3_AAA_lid_1"/>
</dbReference>
<feature type="domain" description="Dynein heavy chain ATP-binding dynein motor region" evidence="21">
    <location>
        <begin position="3134"/>
        <end position="3357"/>
    </location>
</feature>
<dbReference type="InterPro" id="IPR042228">
    <property type="entry name" value="Dynein_linker_3"/>
</dbReference>
<dbReference type="InterPro" id="IPR004273">
    <property type="entry name" value="Dynein_heavy_D6_P-loop"/>
</dbReference>
<evidence type="ECO:0000259" key="18">
    <source>
        <dbReference type="Pfam" id="PF12774"/>
    </source>
</evidence>
<evidence type="ECO:0000256" key="11">
    <source>
        <dbReference type="ARBA" id="ARBA00023175"/>
    </source>
</evidence>
<dbReference type="FunFam" id="3.20.180.20:FF:000001">
    <property type="entry name" value="Dynein axonemal heavy chain 5"/>
    <property type="match status" value="1"/>
</dbReference>
<dbReference type="InterPro" id="IPR041658">
    <property type="entry name" value="AAA_lid_11"/>
</dbReference>
<dbReference type="GO" id="GO:0005858">
    <property type="term" value="C:axonemal dynein complex"/>
    <property type="evidence" value="ECO:0007669"/>
    <property type="project" value="UniProtKB-ARBA"/>
</dbReference>
<dbReference type="Pfam" id="PF12777">
    <property type="entry name" value="MT"/>
    <property type="match status" value="1"/>
</dbReference>
<dbReference type="Gene3D" id="1.10.8.720">
    <property type="entry name" value="Region D6 of dynein motor"/>
    <property type="match status" value="1"/>
</dbReference>
<evidence type="ECO:0000256" key="5">
    <source>
        <dbReference type="ARBA" id="ARBA00022737"/>
    </source>
</evidence>
<dbReference type="Gene3D" id="1.20.140.100">
    <property type="entry name" value="Dynein heavy chain, N-terminal domain 2"/>
    <property type="match status" value="1"/>
</dbReference>
<dbReference type="Gene3D" id="1.10.8.1220">
    <property type="match status" value="1"/>
</dbReference>
<dbReference type="Gene3D" id="1.10.8.710">
    <property type="match status" value="1"/>
</dbReference>
<evidence type="ECO:0000259" key="23">
    <source>
        <dbReference type="Pfam" id="PF17857"/>
    </source>
</evidence>
<dbReference type="FunFam" id="1.20.920.30:FF:000005">
    <property type="entry name" value="Dynein, axonemal, heavy chain 2"/>
    <property type="match status" value="1"/>
</dbReference>
<evidence type="ECO:0000256" key="10">
    <source>
        <dbReference type="ARBA" id="ARBA00023069"/>
    </source>
</evidence>
<evidence type="ECO:0000259" key="22">
    <source>
        <dbReference type="Pfam" id="PF17852"/>
    </source>
</evidence>
<evidence type="ECO:0000256" key="3">
    <source>
        <dbReference type="ARBA" id="ARBA00022490"/>
    </source>
</evidence>
<evidence type="ECO:0000256" key="4">
    <source>
        <dbReference type="ARBA" id="ARBA00022701"/>
    </source>
</evidence>
<comment type="caution">
    <text evidence="26">The sequence shown here is derived from an EMBL/GenBank/DDBJ whole genome shotgun (WGS) entry which is preliminary data.</text>
</comment>
<dbReference type="InterPro" id="IPR043160">
    <property type="entry name" value="Dynein_C_barrel"/>
</dbReference>
<evidence type="ECO:0000256" key="2">
    <source>
        <dbReference type="ARBA" id="ARBA00008887"/>
    </source>
</evidence>
<dbReference type="Pfam" id="PF12780">
    <property type="entry name" value="AAA_8"/>
    <property type="match status" value="1"/>
</dbReference>
<keyword evidence="10" id="KW-0969">Cilium</keyword>
<keyword evidence="9 14" id="KW-0175">Coiled coil</keyword>
<feature type="domain" description="Dynein heavy chain AAA module D4" evidence="20">
    <location>
        <begin position="2487"/>
        <end position="2744"/>
    </location>
</feature>
<reference evidence="26" key="1">
    <citation type="submission" date="2021-02" db="EMBL/GenBank/DDBJ databases">
        <authorList>
            <person name="Dougan E. K."/>
            <person name="Rhodes N."/>
            <person name="Thang M."/>
            <person name="Chan C."/>
        </authorList>
    </citation>
    <scope>NUCLEOTIDE SEQUENCE</scope>
</reference>
<feature type="region of interest" description="Disordered" evidence="15">
    <location>
        <begin position="575"/>
        <end position="603"/>
    </location>
</feature>
<dbReference type="FunFam" id="3.10.490.20:FF:000009">
    <property type="entry name" value="Dynein heavy chain 4"/>
    <property type="match status" value="1"/>
</dbReference>
<dbReference type="GO" id="GO:0005874">
    <property type="term" value="C:microtubule"/>
    <property type="evidence" value="ECO:0007669"/>
    <property type="project" value="UniProtKB-KW"/>
</dbReference>
<evidence type="ECO:0000313" key="26">
    <source>
        <dbReference type="EMBL" id="CAE7418460.1"/>
    </source>
</evidence>
<dbReference type="GO" id="GO:0008017">
    <property type="term" value="F:microtubule binding"/>
    <property type="evidence" value="ECO:0007669"/>
    <property type="project" value="UniProtKB-ARBA"/>
</dbReference>
<organism evidence="26 27">
    <name type="scientific">Symbiodinium natans</name>
    <dbReference type="NCBI Taxonomy" id="878477"/>
    <lineage>
        <taxon>Eukaryota</taxon>
        <taxon>Sar</taxon>
        <taxon>Alveolata</taxon>
        <taxon>Dinophyceae</taxon>
        <taxon>Suessiales</taxon>
        <taxon>Symbiodiniaceae</taxon>
        <taxon>Symbiodinium</taxon>
    </lineage>
</organism>
<feature type="region of interest" description="Disordered" evidence="15">
    <location>
        <begin position="1"/>
        <end position="81"/>
    </location>
</feature>
<keyword evidence="8" id="KW-0243">Dynein</keyword>
<dbReference type="GO" id="GO:0045505">
    <property type="term" value="F:dynein intermediate chain binding"/>
    <property type="evidence" value="ECO:0007669"/>
    <property type="project" value="InterPro"/>
</dbReference>
<feature type="domain" description="Dynein heavy chain AAA lid" evidence="24">
    <location>
        <begin position="3749"/>
        <end position="3887"/>
    </location>
</feature>
<dbReference type="Pfam" id="PF17852">
    <property type="entry name" value="Dynein_AAA_lid"/>
    <property type="match status" value="1"/>
</dbReference>
<dbReference type="Gene3D" id="1.20.1270.280">
    <property type="match status" value="1"/>
</dbReference>
<dbReference type="FunFam" id="1.20.140.100:FF:000004">
    <property type="entry name" value="Dynein axonemal heavy chain 6"/>
    <property type="match status" value="1"/>
</dbReference>
<evidence type="ECO:0000259" key="21">
    <source>
        <dbReference type="Pfam" id="PF12781"/>
    </source>
</evidence>
<dbReference type="FunFam" id="1.10.8.1220:FF:000001">
    <property type="entry name" value="Dynein axonemal heavy chain 5"/>
    <property type="match status" value="1"/>
</dbReference>
<accession>A0A812R4S1</accession>
<evidence type="ECO:0000256" key="1">
    <source>
        <dbReference type="ARBA" id="ARBA00004430"/>
    </source>
</evidence>
<dbReference type="InterPro" id="IPR041228">
    <property type="entry name" value="Dynein_C"/>
</dbReference>
<dbReference type="Gene3D" id="6.10.140.1060">
    <property type="match status" value="1"/>
</dbReference>
<dbReference type="GO" id="GO:0005524">
    <property type="term" value="F:ATP binding"/>
    <property type="evidence" value="ECO:0007669"/>
    <property type="project" value="UniProtKB-KW"/>
</dbReference>
<feature type="compositionally biased region" description="Basic and acidic residues" evidence="15">
    <location>
        <begin position="576"/>
        <end position="601"/>
    </location>
</feature>
<dbReference type="Pfam" id="PF08393">
    <property type="entry name" value="DHC_N2"/>
    <property type="match status" value="1"/>
</dbReference>
<evidence type="ECO:0000256" key="8">
    <source>
        <dbReference type="ARBA" id="ARBA00023017"/>
    </source>
</evidence>
<dbReference type="FunFam" id="1.20.920.20:FF:000006">
    <property type="entry name" value="Dynein, axonemal, heavy chain 6"/>
    <property type="match status" value="1"/>
</dbReference>
<dbReference type="Proteomes" id="UP000604046">
    <property type="component" value="Unassembled WGS sequence"/>
</dbReference>
<dbReference type="Gene3D" id="3.40.50.300">
    <property type="entry name" value="P-loop containing nucleotide triphosphate hydrolases"/>
    <property type="match status" value="5"/>
</dbReference>
<keyword evidence="13" id="KW-0966">Cell projection</keyword>
<dbReference type="Gene3D" id="1.20.920.20">
    <property type="match status" value="1"/>
</dbReference>
<feature type="domain" description="Dynein heavy chain linker" evidence="17">
    <location>
        <begin position="950"/>
        <end position="1358"/>
    </location>
</feature>
<keyword evidence="3" id="KW-0963">Cytoplasm</keyword>
<feature type="domain" description="Dynein heavy chain region D6 P-loop" evidence="16">
    <location>
        <begin position="3603"/>
        <end position="3716"/>
    </location>
</feature>
<evidence type="ECO:0000256" key="7">
    <source>
        <dbReference type="ARBA" id="ARBA00022840"/>
    </source>
</evidence>
<dbReference type="FunFam" id="3.40.50.300:FF:000362">
    <property type="entry name" value="Dynein, axonemal, heavy chain 6"/>
    <property type="match status" value="1"/>
</dbReference>
<dbReference type="GO" id="GO:0051959">
    <property type="term" value="F:dynein light intermediate chain binding"/>
    <property type="evidence" value="ECO:0007669"/>
    <property type="project" value="InterPro"/>
</dbReference>
<evidence type="ECO:0000259" key="17">
    <source>
        <dbReference type="Pfam" id="PF08393"/>
    </source>
</evidence>
<dbReference type="GO" id="GO:0008569">
    <property type="term" value="F:minus-end-directed microtubule motor activity"/>
    <property type="evidence" value="ECO:0007669"/>
    <property type="project" value="InterPro"/>
</dbReference>
<evidence type="ECO:0000256" key="15">
    <source>
        <dbReference type="SAM" id="MobiDB-lite"/>
    </source>
</evidence>
<feature type="domain" description="Dynein heavy chain AAA 5 extension" evidence="22">
    <location>
        <begin position="1992"/>
        <end position="2125"/>
    </location>
</feature>
<dbReference type="InterPro" id="IPR013602">
    <property type="entry name" value="Dynein_heavy_linker"/>
</dbReference>
<dbReference type="Gene3D" id="1.20.920.30">
    <property type="match status" value="1"/>
</dbReference>
<dbReference type="Pfam" id="PF12781">
    <property type="entry name" value="AAA_9"/>
    <property type="match status" value="1"/>
</dbReference>
<keyword evidence="27" id="KW-1185">Reference proteome</keyword>
<comment type="subcellular location">
    <subcellularLocation>
        <location evidence="1">Cytoplasm</location>
        <location evidence="1">Cytoskeleton</location>
        <location evidence="1">Cilium axoneme</location>
    </subcellularLocation>
</comment>
<dbReference type="InterPro" id="IPR026983">
    <property type="entry name" value="DHC"/>
</dbReference>
<dbReference type="Pfam" id="PF12775">
    <property type="entry name" value="AAA_7"/>
    <property type="match status" value="1"/>
</dbReference>
<gene>
    <name evidence="26" type="primary">Dnah1</name>
    <name evidence="26" type="ORF">SNAT2548_LOCUS22759</name>
</gene>
<evidence type="ECO:0000259" key="20">
    <source>
        <dbReference type="Pfam" id="PF12780"/>
    </source>
</evidence>
<dbReference type="Pfam" id="PF03028">
    <property type="entry name" value="Dynein_heavy"/>
    <property type="match status" value="1"/>
</dbReference>
<dbReference type="InterPro" id="IPR024743">
    <property type="entry name" value="Dynein_HC_stalk"/>
</dbReference>
<dbReference type="InterPro" id="IPR027417">
    <property type="entry name" value="P-loop_NTPase"/>
</dbReference>
<keyword evidence="4" id="KW-0493">Microtubule</keyword>
<evidence type="ECO:0000259" key="16">
    <source>
        <dbReference type="Pfam" id="PF03028"/>
    </source>
</evidence>
<comment type="similarity">
    <text evidence="2">Belongs to the dynein heavy chain family.</text>
</comment>
<dbReference type="InterPro" id="IPR042222">
    <property type="entry name" value="Dynein_2_N"/>
</dbReference>
<dbReference type="InterPro" id="IPR024317">
    <property type="entry name" value="Dynein_heavy_chain_D4_dom"/>
</dbReference>
<feature type="domain" description="Dynein heavy chain hydrolytic ATP-binding dynein motor region" evidence="18">
    <location>
        <begin position="1491"/>
        <end position="1823"/>
    </location>
</feature>
<feature type="coiled-coil region" evidence="14">
    <location>
        <begin position="2990"/>
        <end position="3038"/>
    </location>
</feature>
<dbReference type="Pfam" id="PF17857">
    <property type="entry name" value="AAA_lid_1"/>
    <property type="match status" value="1"/>
</dbReference>
<dbReference type="InterPro" id="IPR041466">
    <property type="entry name" value="Dynein_AAA5_ext"/>
</dbReference>
<sequence>MPANSPAPDGRTKLAKVKGKGSPGKISGSTSATGLQSGDIDWRVFGLDMETGTSGAARSPVPPPPRLGSGPGAATASQKRSTVGVKLDSLDNTQPAAAFDSVDLSHLRSTIKRSPGYQDHLPPLLTLLDERGVDYSRPNPDRDVPLPLEAFEDSTMWTRTPEEWHQVLQDPSGQTVPLACTALRTMEDGSGRWQSGSVLGWDAASRRYNVKWVNGQEDKVLSLHVFFEGDDPIVFADHLKKALEQRRYANSLLKYHFFVDSMPEDRSRKIGRESISRISRLAKGMLWDANSEFADKLGGKLETLLQEAQREYIRVQNLITFEKVRSQGNLTVLPADLKLPPPAEALAVPYMAVKVLPSWDTSTMGAPDPQVPRGFRQAFEWFCKASLVIRPEVCAALQVTRGMCLDLLTEKVFETAFNSPLRLQEFSERQEASIMRLKGRLGMWVNTIRMRITQCLQQATVKWYHLNETSLENYRASRLRPMLVCCGLMMSNAFLLLGEDNLTSFVQVLEAMTPSRVDMAKDRTVLRSLRNIVKEGDREETAVDPALKKTLFKVEIMINPEVAAKAAAAAEVAAAAEDKKKTEKKGKEKGKDEEKKPEEPPTLHFAYKTDLAELKQAVLGVFDKGMASFRDVHSIESVLLPHLIRDHHLDPIFTPSDTWVQDLRSRLEETLTKQEPWLKGILEALESFKDVVQMDPEAAANRLQAEPQPPATVKSMIEERKERIRQIQESIPDDKESIGVGFYRIESGSIRNQLIDKLEQSVQLLMKSLADTLEVNIHEATAAFEGIFAKLQTQVSTIEECSDMKDFLKSIPSELAKLAGAVNEAIGLTDLVEDLRYELPAETLEARWEMFGSSGLVKSRAAKCLEYLNNKHDEFLQGQESEQKEFESRLVRLEEVIENFSQYKDLGQVREVAEKVRTTSEEIKQCQDLVRLFNSREVLFDRDQTDYSNLNTMIKTFEPYNNLWKTAGDWVNNKEAWLRGPFDEIDPRYCENEVTNGIRLLFKTIRTLKENEETKSICGIAEQIKLELEEFKPNLPLVTGLRNEGMRQRHWEQISDKSSVQVGPGMEGGFTLQRMLDLGLLNFANEVAEVGDRAGKEYGLEKTLNKMKADWEPLQFDLSEKYRKTGTYVLKGDGEAMVLLDEHIVTTQAMMFSTFKGPFEEDIDEWNTRLMRVSETLEEWLKCQKAWMYLQPIFDSDDIMRQLPTEGKRFKHVDATWRQEMINTRENPKIIDICATEGLLEKWRECNITLDMVQKGLEDYLETKRNGFARFYFLSNDELLEILSQTKDPTRVQPFLSKVFEAMSKVTFTADNEITHMVSPEAETVEMVSPVVTHQKAVEVWMGDLQDGMCGAIRHLIAAQRGTYPTMERTEWVLSNAAQIVLNGSQVFWTSEVEDAFDSGTLPDYAKKLSQQILDLIMLLRKGVTKLQTKTMNALIVIDVHAKDVIWGFVEQGVKDKFSFEWISQLRYYWEVDDRQQENMWVKCVQTSFPYGYEYLGNSMRLVITPLTDMCYITLMGAQSLSLGGAPAGPAGTGKTETTKDLAKALAKQCVVFNCSPEMDYIMVGKFFKGLAFSGAWCCFDEFNRINIEVLSVIAQQLMVLFGKKAELGSYNDTVELEFEGTLIVMKPTFNVFITMNPGYAGRAELPDNLAALFRPVAMMVPDYALIGEIMFYAYGFTEAKILAKKMVTTFTLSSEQLSSQFHYDYGMRAVKSTIEMCGKLKREVGDQLPEDQITLRALRDVNVPKFLKDDLPLFENIISDLFPTTERPVVEYGNLTPVMEACGKEQNLQLTDNFVVKVVQLIDTIGVRHGLMLVGPTGGGKTCNYRLLQATSIAMCEAGDAKYQKVQTHILNPKAITQAQLYGAFDEVTREWSDGVASECVRTAVASGKSGSPDNHWVIFDGPVDALWIESMNTVLDDNKKLCLTSGEIISLTPQMRMVFEVEDLSVASPATVSRCGMVYMEPSALGNEPLVQSWVERLPSTFKQEMVDKLKELMLAYTLPMIRTVRKLTKEPSMTVDNNLCQSHFRLMDCYFYPYIPTEAKTPSADEINKLQSHLVPLYFFTLVWSVGATCDNKGRQIVNDRLWELVKESGVQVGGTLDSSKFWYDYIYEMEGEREGQWTPWLTFAPNYTVPPRSEYQNIVVPTVDSIRLTHTFSTLLLKDKHVIVAGQTGTGKSVYLSLWLQKDAPETITPIFINFSAQTHVNQLQDLLDSKFEKRRRGVYGPPAGKKNVIFIDDLNMPKKEYYGAQPPIELIRQWMDYNGWYNRKELKMQEIIDIVHATAMGPPGGGRTEISGRLKRHYNAVVAADMSRDSIFAIFSTILDYFLQQGFERSIIDLKDNIVNCSIDIFEAAGTDLLPTPSKSHYTFNLRDIWKVFQGICSMKSKKVSDPQVVIRCFCHENVRVYGDRLTTPEDRAWLQGKLEGHLNDKFGVSPVQIFDKDRLVFADFMNQSGDRFYLEVESMNAMKVTMEGFLDDYNNMFSVPMPLVMFADACEHVARVCRVLRQPNGNALLLGVGGSGRQSLSRLASFMSEYDIFQIDVVKGYGMTEFKEDLKTCLMKCGNEQKPTTFLFADTQIVNEQMVEAINNVLNSGDVPNLYKNEDMDSIMQACRAACQQAGIPPTKANVFSTYLGRVKANVHVVLAFSPVGDAFRTRLRMFPSLVNCCTIDWFAEWPAEALYSVGKQQMTLEDLQLPNLEGVLKAFSVVHQSVEQAAKKTMETARRAIYITPTSYLELIASFKKVLAMRRDAVGTLKNRLQKGLDALGAAAYAVANMQSELEAKQPVLEETKVKVAEMMVVITEDKAKAAVTKEQCQVVETEAQEQAAKATAIKEDAEKDLNEALPALNVAEKALKALKLSSLQEIKALGKPPDGVRLTLEAVCVMFQVKPIKKNDPNQPGKKIDDYWEASQKGPLSDPKKLLDDLFEFDKDNIAEPVIKKIGEYVDREDFDPAAIKKSSVACEALCMWTRAMHKYHFVAKAVEPKRRMLADAEASLEITMTKLRNAQAELKAVEDKLAQLEADYNAAVAKQDQLAHEMEMCVIKLANANKLIDGLGGEKDRWSATVDSLTREYDLLPGDSLIAAGMVGYAGPFAGEHRQHFEKLWLSTEDEEGITHKAGASLVNVLGQPVVIQQWAVCGLPNDNLSVENGIIIATARRWPLMIDPQRQANKYIKLYGKVASEQGMGTCKLSDPNLLQTVELGIQFGKWILLENIGEQLDPALEPVLQQQKIRDGTSFVIKLGDKNVAYDDKFRFFMTTTLANPHYSPETSVKVTLLNFAITPEGLQDQMLGIVVAKEQPEMEEKKQELVKNGAAMNKQLKDIEDEILRLLSADGDILESKELIDTLEYSKKTSAVINKAMEEAKVTEVEIDEVRRSYKDYAFRAQLLFFAVSEMSIIDPMYQFSLQWFQQLAGLGIDNAPAGETPTQRLANLISFFTYSIYQSVCRGLFEKHKLLFSFSLTMKIMNGEGRLDANEARFLMAGPTGEVKGGPPNPAEKWLTSKSWNEVLSLAQLPAFSGFDGFFAANVKGFQRIYDAPEADQEPVPGEWGGRMTPFQKLCFLRTIRPDRVQTSVLDFVAHEMGSKFVEPPVFDIAISYEDSTKMSPLIFVLSAGSDPVADMLAFAEASGMGAKLESISLGQGQGPKAARMIDKAREGGGWVLLCNCHLSISWLPELERICEQMNPEETDNNYRLWLTSMPTKQFPALLLQNGVKMTNEPPKGLRANVLGSMMKCDDRMLSDCEKPEAYARLVFGFCFFHAVCQDRRKFGPIGWNIPYNFTPEDLTTNRRQLKYFLDKFDEIPYTVLQFLGSRINYGGRVTDKKDKVLIDCLIKIFICEDVVVKGEKYKFSQGGLFYCPNASSQDEFLAYLRGLPYMTPPEVFGLHENCEITCAEAESMAMLSDVMALNAAGGSGSSGGGKSADEVMDEMAAELEKQTPSPWDLDLWEDRFPTKYEESRNTVVKQEAAKYNKLLALLKAQLPLFRRAVKGFVVMTDELEAIGKGFFMNAVPEGWAGIGFLSLKPLTSWYKDLNDRIDFFNKWYEGGHPISFWLPGLFFPQAFMTAVMQNFARAHKYPIDRIDFDIEVRDDVLLDGSDLTEHPEAGSYMYGLFLEGCRWDDNLHALAPSMPKVLFTQVPVVHFVPTLDFKGKPGVYPCPVYKVLSRKGTLSTTGHSTNFVRDMILPTVDDPDVWIRAGVAAFLALKY</sequence>
<dbReference type="Pfam" id="PF12774">
    <property type="entry name" value="AAA_6"/>
    <property type="match status" value="1"/>
</dbReference>
<dbReference type="FunFam" id="3.40.50.300:FF:002141">
    <property type="entry name" value="Dynein heavy chain"/>
    <property type="match status" value="1"/>
</dbReference>
<dbReference type="FunFam" id="3.40.50.300:FF:001145">
    <property type="entry name" value="Putative dynein heavy chain"/>
    <property type="match status" value="1"/>
</dbReference>
<protein>
    <submittedName>
        <fullName evidence="26">Dnah1 protein</fullName>
    </submittedName>
</protein>
<dbReference type="InterPro" id="IPR035706">
    <property type="entry name" value="AAA_9"/>
</dbReference>
<feature type="domain" description="Dynein heavy chain 3 AAA+ lid" evidence="23">
    <location>
        <begin position="2347"/>
        <end position="2418"/>
    </location>
</feature>
<dbReference type="FunFam" id="1.10.8.710:FF:000001">
    <property type="entry name" value="Dynein axonemal heavy chain 2"/>
    <property type="match status" value="1"/>
</dbReference>
<dbReference type="Gene3D" id="3.20.180.20">
    <property type="entry name" value="Dynein heavy chain, N-terminal domain 2"/>
    <property type="match status" value="1"/>
</dbReference>
<evidence type="ECO:0000313" key="27">
    <source>
        <dbReference type="Proteomes" id="UP000604046"/>
    </source>
</evidence>
<proteinExistence type="inferred from homology"/>
<dbReference type="Pfam" id="PF18199">
    <property type="entry name" value="Dynein_C"/>
    <property type="match status" value="1"/>
</dbReference>
<dbReference type="EMBL" id="CAJNDS010002298">
    <property type="protein sequence ID" value="CAE7418460.1"/>
    <property type="molecule type" value="Genomic_DNA"/>
</dbReference>
<evidence type="ECO:0000256" key="9">
    <source>
        <dbReference type="ARBA" id="ARBA00023054"/>
    </source>
</evidence>
<keyword evidence="6" id="KW-0547">Nucleotide-binding</keyword>
<name>A0A812R4S1_9DINO</name>
<evidence type="ECO:0000256" key="14">
    <source>
        <dbReference type="SAM" id="Coils"/>
    </source>
</evidence>
<evidence type="ECO:0000259" key="19">
    <source>
        <dbReference type="Pfam" id="PF12777"/>
    </source>
</evidence>
<evidence type="ECO:0000259" key="25">
    <source>
        <dbReference type="Pfam" id="PF18199"/>
    </source>
</evidence>
<feature type="domain" description="Dynein heavy chain coiled coil stalk" evidence="19">
    <location>
        <begin position="2759"/>
        <end position="3107"/>
    </location>
</feature>
<keyword evidence="7" id="KW-0067">ATP-binding</keyword>
<dbReference type="Gene3D" id="1.10.287.2620">
    <property type="match status" value="1"/>
</dbReference>
<dbReference type="Gene3D" id="3.10.490.20">
    <property type="match status" value="1"/>
</dbReference>
<dbReference type="InterPro" id="IPR043157">
    <property type="entry name" value="Dynein_AAA1S"/>
</dbReference>
<dbReference type="PANTHER" id="PTHR22878:SF68">
    <property type="entry name" value="DYNEIN HEAVY CHAIN 6, AXONEMAL-LIKE"/>
    <property type="match status" value="1"/>
</dbReference>
<dbReference type="InterPro" id="IPR035699">
    <property type="entry name" value="AAA_6"/>
</dbReference>
<dbReference type="PANTHER" id="PTHR22878">
    <property type="entry name" value="DYNEIN HEAVY CHAIN 6, AXONEMAL-LIKE-RELATED"/>
    <property type="match status" value="1"/>
</dbReference>
<evidence type="ECO:0000256" key="13">
    <source>
        <dbReference type="ARBA" id="ARBA00023273"/>
    </source>
</evidence>
<dbReference type="SUPFAM" id="SSF52540">
    <property type="entry name" value="P-loop containing nucleoside triphosphate hydrolases"/>
    <property type="match status" value="4"/>
</dbReference>
<keyword evidence="11" id="KW-0505">Motor protein</keyword>
<dbReference type="Pfam" id="PF18198">
    <property type="entry name" value="AAA_lid_11"/>
    <property type="match status" value="1"/>
</dbReference>
<evidence type="ECO:0000259" key="24">
    <source>
        <dbReference type="Pfam" id="PF18198"/>
    </source>
</evidence>
<keyword evidence="5" id="KW-0677">Repeat</keyword>
<evidence type="ECO:0000256" key="12">
    <source>
        <dbReference type="ARBA" id="ARBA00023212"/>
    </source>
</evidence>
<dbReference type="Gene3D" id="1.20.58.1120">
    <property type="match status" value="1"/>
</dbReference>
<dbReference type="FunFam" id="3.40.50.300:FF:000063">
    <property type="entry name" value="dynein heavy chain 6, axonemal"/>
    <property type="match status" value="1"/>
</dbReference>
<feature type="domain" description="Dynein heavy chain C-terminal" evidence="25">
    <location>
        <begin position="3895"/>
        <end position="4201"/>
    </location>
</feature>
<dbReference type="InterPro" id="IPR042219">
    <property type="entry name" value="AAA_lid_11_sf"/>
</dbReference>